<evidence type="ECO:0000313" key="4">
    <source>
        <dbReference type="Proteomes" id="UP000198717"/>
    </source>
</evidence>
<evidence type="ECO:0000256" key="1">
    <source>
        <dbReference type="SAM" id="Phobius"/>
    </source>
</evidence>
<keyword evidence="1" id="KW-0812">Transmembrane</keyword>
<sequence>MMPQLLRNPRFVYRFDAAASLLMGAALLLLAPTLTQLAGWPLPSTFLFSVGLFLLPWSAFNLWVGFKQPVLGAALVHVLVDAAWVVGSVLLIVMHAQELTPLGTALLAGQAFAVAGVLALKAVGLTSLRAAA</sequence>
<gene>
    <name evidence="2" type="ORF">MVI01_40510</name>
    <name evidence="3" type="ORF">SAMN04488504_102306</name>
</gene>
<feature type="transmembrane region" description="Helical" evidence="1">
    <location>
        <begin position="99"/>
        <end position="120"/>
    </location>
</feature>
<evidence type="ECO:0000313" key="3">
    <source>
        <dbReference type="EMBL" id="SDD69540.1"/>
    </source>
</evidence>
<dbReference type="RefSeq" id="WP_090487847.1">
    <property type="nucleotide sequence ID" value="NZ_BJVY01000023.1"/>
</dbReference>
<feature type="transmembrane region" description="Helical" evidence="1">
    <location>
        <begin position="71"/>
        <end position="93"/>
    </location>
</feature>
<dbReference type="AlphaFoldDB" id="A0A511HFD9"/>
<dbReference type="EMBL" id="BJVY01000023">
    <property type="protein sequence ID" value="GEL72267.1"/>
    <property type="molecule type" value="Genomic_DNA"/>
</dbReference>
<keyword evidence="4" id="KW-1185">Reference proteome</keyword>
<feature type="transmembrane region" description="Helical" evidence="1">
    <location>
        <begin position="45"/>
        <end position="64"/>
    </location>
</feature>
<reference evidence="2 5" key="2">
    <citation type="submission" date="2019-07" db="EMBL/GenBank/DDBJ databases">
        <title>Whole genome shotgun sequence of Myxococcus virescens NBRC 100334.</title>
        <authorList>
            <person name="Hosoyama A."/>
            <person name="Uohara A."/>
            <person name="Ohji S."/>
            <person name="Ichikawa N."/>
        </authorList>
    </citation>
    <scope>NUCLEOTIDE SEQUENCE [LARGE SCALE GENOMIC DNA]</scope>
    <source>
        <strain evidence="2 5">NBRC 100334</strain>
    </source>
</reference>
<keyword evidence="1" id="KW-1133">Transmembrane helix</keyword>
<dbReference type="Proteomes" id="UP000198717">
    <property type="component" value="Unassembled WGS sequence"/>
</dbReference>
<dbReference type="Proteomes" id="UP000321224">
    <property type="component" value="Unassembled WGS sequence"/>
</dbReference>
<evidence type="ECO:0000313" key="2">
    <source>
        <dbReference type="EMBL" id="GEL72267.1"/>
    </source>
</evidence>
<organism evidence="2 5">
    <name type="scientific">Myxococcus virescens</name>
    <dbReference type="NCBI Taxonomy" id="83456"/>
    <lineage>
        <taxon>Bacteria</taxon>
        <taxon>Pseudomonadati</taxon>
        <taxon>Myxococcota</taxon>
        <taxon>Myxococcia</taxon>
        <taxon>Myxococcales</taxon>
        <taxon>Cystobacterineae</taxon>
        <taxon>Myxococcaceae</taxon>
        <taxon>Myxococcus</taxon>
    </lineage>
</organism>
<keyword evidence="1" id="KW-0472">Membrane</keyword>
<name>A0A511HFD9_9BACT</name>
<comment type="caution">
    <text evidence="2">The sequence shown here is derived from an EMBL/GenBank/DDBJ whole genome shotgun (WGS) entry which is preliminary data.</text>
</comment>
<reference evidence="3 4" key="1">
    <citation type="submission" date="2016-10" db="EMBL/GenBank/DDBJ databases">
        <authorList>
            <person name="Varghese N."/>
            <person name="Submissions S."/>
        </authorList>
    </citation>
    <scope>NUCLEOTIDE SEQUENCE [LARGE SCALE GENOMIC DNA]</scope>
    <source>
        <strain evidence="3 4">DSM 2260</strain>
    </source>
</reference>
<dbReference type="EMBL" id="FNAJ01000002">
    <property type="protein sequence ID" value="SDD69540.1"/>
    <property type="molecule type" value="Genomic_DNA"/>
</dbReference>
<accession>A0A511HFD9</accession>
<protein>
    <submittedName>
        <fullName evidence="2">Uncharacterized protein</fullName>
    </submittedName>
</protein>
<evidence type="ECO:0000313" key="5">
    <source>
        <dbReference type="Proteomes" id="UP000321224"/>
    </source>
</evidence>
<proteinExistence type="predicted"/>